<protein>
    <submittedName>
        <fullName evidence="1">Uncharacterized protein</fullName>
    </submittedName>
</protein>
<accession>A0A195FFG5</accession>
<dbReference type="EMBL" id="KQ981606">
    <property type="protein sequence ID" value="KYN39440.1"/>
    <property type="molecule type" value="Genomic_DNA"/>
</dbReference>
<reference evidence="1 2" key="1">
    <citation type="submission" date="2016-03" db="EMBL/GenBank/DDBJ databases">
        <title>Trachymyrmex septentrionalis WGS genome.</title>
        <authorList>
            <person name="Nygaard S."/>
            <person name="Hu H."/>
            <person name="Boomsma J."/>
            <person name="Zhang G."/>
        </authorList>
    </citation>
    <scope>NUCLEOTIDE SEQUENCE [LARGE SCALE GENOMIC DNA]</scope>
    <source>
        <strain evidence="1">Tsep2-gDNA-1</strain>
        <tissue evidence="1">Whole body</tissue>
    </source>
</reference>
<dbReference type="AlphaFoldDB" id="A0A195FFG5"/>
<name>A0A195FFG5_9HYME</name>
<keyword evidence="2" id="KW-1185">Reference proteome</keyword>
<proteinExistence type="predicted"/>
<sequence length="79" mass="8897">MKEKEGERKNVCESLVAGFLINVISRFHGKKSFTYRLLLYITLPGEEITGRNPKVSVKVKEASCRPAVSFALVTPLFRP</sequence>
<dbReference type="Proteomes" id="UP000078541">
    <property type="component" value="Unassembled WGS sequence"/>
</dbReference>
<gene>
    <name evidence="1" type="ORF">ALC56_05933</name>
</gene>
<evidence type="ECO:0000313" key="1">
    <source>
        <dbReference type="EMBL" id="KYN39440.1"/>
    </source>
</evidence>
<organism evidence="1 2">
    <name type="scientific">Trachymyrmex septentrionalis</name>
    <dbReference type="NCBI Taxonomy" id="34720"/>
    <lineage>
        <taxon>Eukaryota</taxon>
        <taxon>Metazoa</taxon>
        <taxon>Ecdysozoa</taxon>
        <taxon>Arthropoda</taxon>
        <taxon>Hexapoda</taxon>
        <taxon>Insecta</taxon>
        <taxon>Pterygota</taxon>
        <taxon>Neoptera</taxon>
        <taxon>Endopterygota</taxon>
        <taxon>Hymenoptera</taxon>
        <taxon>Apocrita</taxon>
        <taxon>Aculeata</taxon>
        <taxon>Formicoidea</taxon>
        <taxon>Formicidae</taxon>
        <taxon>Myrmicinae</taxon>
        <taxon>Trachymyrmex</taxon>
    </lineage>
</organism>
<evidence type="ECO:0000313" key="2">
    <source>
        <dbReference type="Proteomes" id="UP000078541"/>
    </source>
</evidence>